<dbReference type="AlphaFoldDB" id="A1CK42"/>
<evidence type="ECO:0000256" key="8">
    <source>
        <dbReference type="SAM" id="Coils"/>
    </source>
</evidence>
<evidence type="ECO:0000256" key="3">
    <source>
        <dbReference type="ARBA" id="ARBA00023015"/>
    </source>
</evidence>
<comment type="subunit">
    <text evidence="7">Component of the Mediator complex.</text>
</comment>
<evidence type="ECO:0000313" key="10">
    <source>
        <dbReference type="EMBL" id="EAW09516.1"/>
    </source>
</evidence>
<dbReference type="KEGG" id="act:ACLA_037230"/>
<feature type="coiled-coil region" evidence="8">
    <location>
        <begin position="130"/>
        <end position="164"/>
    </location>
</feature>
<evidence type="ECO:0000256" key="5">
    <source>
        <dbReference type="ARBA" id="ARBA00023163"/>
    </source>
</evidence>
<evidence type="ECO:0000256" key="1">
    <source>
        <dbReference type="ARBA" id="ARBA00004123"/>
    </source>
</evidence>
<dbReference type="EMBL" id="DS027056">
    <property type="protein sequence ID" value="EAW09516.1"/>
    <property type="molecule type" value="Genomic_DNA"/>
</dbReference>
<proteinExistence type="inferred from homology"/>
<dbReference type="RefSeq" id="XP_001270942.1">
    <property type="nucleotide sequence ID" value="XM_001270941.1"/>
</dbReference>
<dbReference type="GeneID" id="4703455"/>
<dbReference type="VEuPathDB" id="FungiDB:ACLA_037230"/>
<protein>
    <recommendedName>
        <fullName evidence="7">Mediator of RNA polymerase II transcription subunit 9</fullName>
    </recommendedName>
    <alternativeName>
        <fullName evidence="7">Mediator complex subunit 9</fullName>
    </alternativeName>
</protein>
<dbReference type="HOGENOM" id="CLU_097220_1_0_1"/>
<comment type="function">
    <text evidence="7">Component of the Mediator complex, a coactivator involved in the regulated transcription of nearly all RNA polymerase II-dependent genes. Mediator functions as a bridge to convey information from gene-specific regulatory proteins to the basal RNA polymerase II transcription machinery. Mediator is recruited to promoters by direct interactions with regulatory proteins and serves as a scaffold for the assembly of a functional preinitiation complex with RNA polymerase II and the general transcription factors.</text>
</comment>
<evidence type="ECO:0000256" key="2">
    <source>
        <dbReference type="ARBA" id="ARBA00008089"/>
    </source>
</evidence>
<reference evidence="10 11" key="1">
    <citation type="journal article" date="2008" name="PLoS Genet.">
        <title>Genomic islands in the pathogenic filamentous fungus Aspergillus fumigatus.</title>
        <authorList>
            <person name="Fedorova N.D."/>
            <person name="Khaldi N."/>
            <person name="Joardar V.S."/>
            <person name="Maiti R."/>
            <person name="Amedeo P."/>
            <person name="Anderson M.J."/>
            <person name="Crabtree J."/>
            <person name="Silva J.C."/>
            <person name="Badger J.H."/>
            <person name="Albarraq A."/>
            <person name="Angiuoli S."/>
            <person name="Bussey H."/>
            <person name="Bowyer P."/>
            <person name="Cotty P.J."/>
            <person name="Dyer P.S."/>
            <person name="Egan A."/>
            <person name="Galens K."/>
            <person name="Fraser-Liggett C.M."/>
            <person name="Haas B.J."/>
            <person name="Inman J.M."/>
            <person name="Kent R."/>
            <person name="Lemieux S."/>
            <person name="Malavazi I."/>
            <person name="Orvis J."/>
            <person name="Roemer T."/>
            <person name="Ronning C.M."/>
            <person name="Sundaram J.P."/>
            <person name="Sutton G."/>
            <person name="Turner G."/>
            <person name="Venter J.C."/>
            <person name="White O.R."/>
            <person name="Whitty B.R."/>
            <person name="Youngman P."/>
            <person name="Wolfe K.H."/>
            <person name="Goldman G.H."/>
            <person name="Wortman J.R."/>
            <person name="Jiang B."/>
            <person name="Denning D.W."/>
            <person name="Nierman W.C."/>
        </authorList>
    </citation>
    <scope>NUCLEOTIDE SEQUENCE [LARGE SCALE GENOMIC DNA]</scope>
    <source>
        <strain evidence="11">ATCC 1007 / CBS 513.65 / DSM 816 / NCTC 3887 / NRRL 1</strain>
    </source>
</reference>
<feature type="compositionally biased region" description="Low complexity" evidence="9">
    <location>
        <begin position="82"/>
        <end position="92"/>
    </location>
</feature>
<comment type="subcellular location">
    <subcellularLocation>
        <location evidence="1 7">Nucleus</location>
    </subcellularLocation>
</comment>
<keyword evidence="6 7" id="KW-0539">Nucleus</keyword>
<feature type="compositionally biased region" description="Gly residues" evidence="9">
    <location>
        <begin position="72"/>
        <end position="81"/>
    </location>
</feature>
<evidence type="ECO:0000256" key="9">
    <source>
        <dbReference type="SAM" id="MobiDB-lite"/>
    </source>
</evidence>
<dbReference type="GO" id="GO:0003712">
    <property type="term" value="F:transcription coregulator activity"/>
    <property type="evidence" value="ECO:0007669"/>
    <property type="project" value="InterPro"/>
</dbReference>
<dbReference type="GO" id="GO:0016592">
    <property type="term" value="C:mediator complex"/>
    <property type="evidence" value="ECO:0007669"/>
    <property type="project" value="InterPro"/>
</dbReference>
<keyword evidence="5 7" id="KW-0804">Transcription</keyword>
<gene>
    <name evidence="7" type="primary">MED9</name>
    <name evidence="10" type="ORF">ACLA_037230</name>
</gene>
<keyword evidence="11" id="KW-1185">Reference proteome</keyword>
<evidence type="ECO:0000256" key="6">
    <source>
        <dbReference type="ARBA" id="ARBA00023242"/>
    </source>
</evidence>
<dbReference type="GO" id="GO:0006357">
    <property type="term" value="P:regulation of transcription by RNA polymerase II"/>
    <property type="evidence" value="ECO:0007669"/>
    <property type="project" value="InterPro"/>
</dbReference>
<dbReference type="Proteomes" id="UP000006701">
    <property type="component" value="Unassembled WGS sequence"/>
</dbReference>
<feature type="compositionally biased region" description="Low complexity" evidence="9">
    <location>
        <begin position="62"/>
        <end position="71"/>
    </location>
</feature>
<keyword evidence="4 7" id="KW-0010">Activator</keyword>
<keyword evidence="8" id="KW-0175">Coiled coil</keyword>
<sequence length="180" mass="18899">MASRSPAVVTPLPKPSSAPDTPAIKETTTNTTPHTVPFPSPQTFDIIPPLHGLLKRLLSPQTAGEGPRAAGGATGETGPSGSGPSQGVQQPSHHPSMGNGGLPLSTKELPTEASAIKIRIQKAHAVVEGLPDIHRSVAEQEREIAELEDRISKLKSVVSDFGRRADVGVPELHRSMDDKP</sequence>
<evidence type="ECO:0000256" key="7">
    <source>
        <dbReference type="RuleBase" id="RU364145"/>
    </source>
</evidence>
<dbReference type="OrthoDB" id="5414694at2759"/>
<evidence type="ECO:0000313" key="11">
    <source>
        <dbReference type="Proteomes" id="UP000006701"/>
    </source>
</evidence>
<dbReference type="Pfam" id="PF07544">
    <property type="entry name" value="Med9"/>
    <property type="match status" value="1"/>
</dbReference>
<keyword evidence="3 7" id="KW-0805">Transcription regulation</keyword>
<organism evidence="10 11">
    <name type="scientific">Aspergillus clavatus (strain ATCC 1007 / CBS 513.65 / DSM 816 / NCTC 3887 / NRRL 1 / QM 1276 / 107)</name>
    <dbReference type="NCBI Taxonomy" id="344612"/>
    <lineage>
        <taxon>Eukaryota</taxon>
        <taxon>Fungi</taxon>
        <taxon>Dikarya</taxon>
        <taxon>Ascomycota</taxon>
        <taxon>Pezizomycotina</taxon>
        <taxon>Eurotiomycetes</taxon>
        <taxon>Eurotiomycetidae</taxon>
        <taxon>Eurotiales</taxon>
        <taxon>Aspergillaceae</taxon>
        <taxon>Aspergillus</taxon>
        <taxon>Aspergillus subgen. Fumigati</taxon>
    </lineage>
</organism>
<evidence type="ECO:0000256" key="4">
    <source>
        <dbReference type="ARBA" id="ARBA00023159"/>
    </source>
</evidence>
<dbReference type="eggNOG" id="ENOG502SW8C">
    <property type="taxonomic scope" value="Eukaryota"/>
</dbReference>
<accession>A1CK42</accession>
<feature type="region of interest" description="Disordered" evidence="9">
    <location>
        <begin position="1"/>
        <end position="108"/>
    </location>
</feature>
<dbReference type="InterPro" id="IPR011425">
    <property type="entry name" value="Med9"/>
</dbReference>
<dbReference type="STRING" id="344612.A1CK42"/>
<name>A1CK42_ASPCL</name>
<comment type="similarity">
    <text evidence="2 7">Belongs to the Mediator complex subunit 9 family.</text>
</comment>
<dbReference type="OMA" id="IRIQKAH"/>